<proteinExistence type="inferred from homology"/>
<evidence type="ECO:0000256" key="1">
    <source>
        <dbReference type="ARBA" id="ARBA00000757"/>
    </source>
</evidence>
<dbReference type="InterPro" id="IPR018050">
    <property type="entry name" value="Pmannose_isomerase-type1_CS"/>
</dbReference>
<dbReference type="AlphaFoldDB" id="A0A5A7NV11"/>
<organism evidence="10 11">
    <name type="scientific">Zafaria cholistanensis</name>
    <dbReference type="NCBI Taxonomy" id="1682741"/>
    <lineage>
        <taxon>Bacteria</taxon>
        <taxon>Bacillati</taxon>
        <taxon>Actinomycetota</taxon>
        <taxon>Actinomycetes</taxon>
        <taxon>Micrococcales</taxon>
        <taxon>Micrococcaceae</taxon>
        <taxon>Zafaria</taxon>
    </lineage>
</organism>
<evidence type="ECO:0000256" key="8">
    <source>
        <dbReference type="PIRSR" id="PIRSR001480-2"/>
    </source>
</evidence>
<evidence type="ECO:0000256" key="5">
    <source>
        <dbReference type="ARBA" id="ARBA00022833"/>
    </source>
</evidence>
<comment type="catalytic activity">
    <reaction evidence="1">
        <text>D-mannose 6-phosphate = D-fructose 6-phosphate</text>
        <dbReference type="Rhea" id="RHEA:12356"/>
        <dbReference type="ChEBI" id="CHEBI:58735"/>
        <dbReference type="ChEBI" id="CHEBI:61527"/>
        <dbReference type="EC" id="5.3.1.8"/>
    </reaction>
</comment>
<comment type="similarity">
    <text evidence="2">Belongs to the mannose-6-phosphate isomerase type 1 family.</text>
</comment>
<feature type="binding site" evidence="8">
    <location>
        <position position="96"/>
    </location>
    <ligand>
        <name>Zn(2+)</name>
        <dbReference type="ChEBI" id="CHEBI:29105"/>
    </ligand>
</feature>
<protein>
    <recommendedName>
        <fullName evidence="3">mannose-6-phosphate isomerase</fullName>
        <ecNumber evidence="3">5.3.1.8</ecNumber>
    </recommendedName>
</protein>
<dbReference type="Pfam" id="PF20511">
    <property type="entry name" value="PMI_typeI_cat"/>
    <property type="match status" value="1"/>
</dbReference>
<dbReference type="SUPFAM" id="SSF51182">
    <property type="entry name" value="RmlC-like cupins"/>
    <property type="match status" value="1"/>
</dbReference>
<dbReference type="InterPro" id="IPR046457">
    <property type="entry name" value="PMI_typeI_cat"/>
</dbReference>
<dbReference type="OrthoDB" id="9792649at2"/>
<dbReference type="GO" id="GO:0005975">
    <property type="term" value="P:carbohydrate metabolic process"/>
    <property type="evidence" value="ECO:0007669"/>
    <property type="project" value="InterPro"/>
</dbReference>
<evidence type="ECO:0000256" key="2">
    <source>
        <dbReference type="ARBA" id="ARBA00010772"/>
    </source>
</evidence>
<feature type="active site" evidence="7">
    <location>
        <position position="297"/>
    </location>
</feature>
<dbReference type="PRINTS" id="PR00714">
    <property type="entry name" value="MAN6PISMRASE"/>
</dbReference>
<comment type="cofactor">
    <cofactor evidence="8">
        <name>Zn(2+)</name>
        <dbReference type="ChEBI" id="CHEBI:29105"/>
    </cofactor>
    <text evidence="8">Binds 1 zinc ion per subunit.</text>
</comment>
<keyword evidence="6 10" id="KW-0413">Isomerase</keyword>
<sequence>MYRLSNTVRDYAWGSTDAIAGLLGRVPTGGPEAELWIGAHPGAPSVATAADGTSVPLDKLISSAPLSLLGAEAAGRFGRLPFLAKVLAAAKPLSLQVHPTLEQARAGFAAEEAAGVDPQSPRRNYKDDNHKPEMLYALTPFAALCGFRPVEEAASLFEALAGSLAGDTGTETAETETTGTGEALAAARHTAALLREGDRRAAFAFLLEAGDGVVPLVEAAAAAVGTDPALAATDPGLAELPSLAGHYPGDPGVLVSLMLNHVVLAPGQAMYLPAGNVHAYLRGLGIEVMASSDNVLRGGLTGKHIDLPELLATVDFTGLGVPLCTPEFSELGQELYRPPFSEFQLQRVAVPSPGQAAGNLAGGDVPLAQNGPLALVCVEGELLLDSPRGDLRVARGESVFIGADESPVIARPVDGHGALAFAFTVA</sequence>
<dbReference type="GO" id="GO:0009298">
    <property type="term" value="P:GDP-mannose biosynthetic process"/>
    <property type="evidence" value="ECO:0007669"/>
    <property type="project" value="InterPro"/>
</dbReference>
<evidence type="ECO:0000256" key="7">
    <source>
        <dbReference type="PIRSR" id="PIRSR001480-1"/>
    </source>
</evidence>
<dbReference type="EC" id="5.3.1.8" evidence="3"/>
<evidence type="ECO:0000313" key="11">
    <source>
        <dbReference type="Proteomes" id="UP000325307"/>
    </source>
</evidence>
<feature type="binding site" evidence="8">
    <location>
        <position position="98"/>
    </location>
    <ligand>
        <name>Zn(2+)</name>
        <dbReference type="ChEBI" id="CHEBI:29105"/>
    </ligand>
</feature>
<keyword evidence="11" id="KW-1185">Reference proteome</keyword>
<dbReference type="EMBL" id="BKDJ01000013">
    <property type="protein sequence ID" value="GER23848.1"/>
    <property type="molecule type" value="Genomic_DNA"/>
</dbReference>
<dbReference type="InterPro" id="IPR014710">
    <property type="entry name" value="RmlC-like_jellyroll"/>
</dbReference>
<gene>
    <name evidence="10" type="ORF">NCCP1664_23430</name>
</gene>
<dbReference type="InterPro" id="IPR011051">
    <property type="entry name" value="RmlC_Cupin_sf"/>
</dbReference>
<dbReference type="Gene3D" id="1.10.441.10">
    <property type="entry name" value="Phosphomannose Isomerase, domain 2"/>
    <property type="match status" value="1"/>
</dbReference>
<comment type="caution">
    <text evidence="10">The sequence shown here is derived from an EMBL/GenBank/DDBJ whole genome shotgun (WGS) entry which is preliminary data.</text>
</comment>
<reference evidence="10 11" key="1">
    <citation type="submission" date="2019-09" db="EMBL/GenBank/DDBJ databases">
        <title>Arthrobacter zafarii sp. nov., a moderately thermotolerant and halotolerant actinobacterium isolated from Cholistan desert soil of Pakistan.</title>
        <authorList>
            <person name="Amin A."/>
            <person name="Ahmed I."/>
            <person name="Khalid N."/>
            <person name="Schumann P."/>
            <person name="Busse H.J."/>
            <person name="Khan I.U."/>
            <person name="Li S."/>
            <person name="Li W.J."/>
        </authorList>
    </citation>
    <scope>NUCLEOTIDE SEQUENCE [LARGE SCALE GENOMIC DNA]</scope>
    <source>
        <strain evidence="10 11">NCCP-1664</strain>
    </source>
</reference>
<dbReference type="InterPro" id="IPR001250">
    <property type="entry name" value="Man6P_Isoase-1"/>
</dbReference>
<dbReference type="InterPro" id="IPR016305">
    <property type="entry name" value="Mannose-6-P_Isomerase"/>
</dbReference>
<evidence type="ECO:0000313" key="10">
    <source>
        <dbReference type="EMBL" id="GER23848.1"/>
    </source>
</evidence>
<dbReference type="PANTHER" id="PTHR10309:SF0">
    <property type="entry name" value="MANNOSE-6-PHOSPHATE ISOMERASE"/>
    <property type="match status" value="1"/>
</dbReference>
<accession>A0A5A7NV11</accession>
<name>A0A5A7NV11_9MICC</name>
<dbReference type="CDD" id="cd07011">
    <property type="entry name" value="cupin_PMI_type_I_N"/>
    <property type="match status" value="1"/>
</dbReference>
<dbReference type="Proteomes" id="UP000325307">
    <property type="component" value="Unassembled WGS sequence"/>
</dbReference>
<keyword evidence="4 8" id="KW-0479">Metal-binding</keyword>
<dbReference type="PIRSF" id="PIRSF001480">
    <property type="entry name" value="Mannose-6-phosphate_isomerase"/>
    <property type="match status" value="1"/>
</dbReference>
<dbReference type="NCBIfam" id="TIGR00218">
    <property type="entry name" value="manA"/>
    <property type="match status" value="1"/>
</dbReference>
<dbReference type="PANTHER" id="PTHR10309">
    <property type="entry name" value="MANNOSE-6-PHOSPHATE ISOMERASE"/>
    <property type="match status" value="1"/>
</dbReference>
<evidence type="ECO:0000256" key="6">
    <source>
        <dbReference type="ARBA" id="ARBA00023235"/>
    </source>
</evidence>
<dbReference type="PROSITE" id="PS00965">
    <property type="entry name" value="PMI_I_1"/>
    <property type="match status" value="1"/>
</dbReference>
<evidence type="ECO:0000256" key="4">
    <source>
        <dbReference type="ARBA" id="ARBA00022723"/>
    </source>
</evidence>
<dbReference type="Gene3D" id="2.60.120.10">
    <property type="entry name" value="Jelly Rolls"/>
    <property type="match status" value="2"/>
</dbReference>
<feature type="binding site" evidence="8">
    <location>
        <position position="278"/>
    </location>
    <ligand>
        <name>Zn(2+)</name>
        <dbReference type="ChEBI" id="CHEBI:29105"/>
    </ligand>
</feature>
<evidence type="ECO:0000259" key="9">
    <source>
        <dbReference type="Pfam" id="PF20511"/>
    </source>
</evidence>
<feature type="binding site" evidence="8">
    <location>
        <position position="133"/>
    </location>
    <ligand>
        <name>Zn(2+)</name>
        <dbReference type="ChEBI" id="CHEBI:29105"/>
    </ligand>
</feature>
<dbReference type="GO" id="GO:0004476">
    <property type="term" value="F:mannose-6-phosphate isomerase activity"/>
    <property type="evidence" value="ECO:0007669"/>
    <property type="project" value="UniProtKB-EC"/>
</dbReference>
<feature type="domain" description="Phosphomannose isomerase type I catalytic" evidence="9">
    <location>
        <begin position="1"/>
        <end position="150"/>
    </location>
</feature>
<dbReference type="GO" id="GO:0008270">
    <property type="term" value="F:zinc ion binding"/>
    <property type="evidence" value="ECO:0007669"/>
    <property type="project" value="InterPro"/>
</dbReference>
<keyword evidence="5 8" id="KW-0862">Zinc</keyword>
<dbReference type="GO" id="GO:0005829">
    <property type="term" value="C:cytosol"/>
    <property type="evidence" value="ECO:0007669"/>
    <property type="project" value="TreeGrafter"/>
</dbReference>
<evidence type="ECO:0000256" key="3">
    <source>
        <dbReference type="ARBA" id="ARBA00011956"/>
    </source>
</evidence>
<dbReference type="RefSeq" id="WP_149957458.1">
    <property type="nucleotide sequence ID" value="NZ_BKDJ01000013.1"/>
</dbReference>